<keyword evidence="3" id="KW-0677">Repeat</keyword>
<dbReference type="GO" id="GO:0016020">
    <property type="term" value="C:membrane"/>
    <property type="evidence" value="ECO:0007669"/>
    <property type="project" value="InterPro"/>
</dbReference>
<dbReference type="InterPro" id="IPR002049">
    <property type="entry name" value="LE_dom"/>
</dbReference>
<keyword evidence="4" id="KW-1015">Disulfide bond</keyword>
<dbReference type="InterPro" id="IPR050473">
    <property type="entry name" value="A2M/Complement_sys"/>
</dbReference>
<dbReference type="PROSITE" id="PS00022">
    <property type="entry name" value="EGF_1"/>
    <property type="match status" value="2"/>
</dbReference>
<feature type="domain" description="EGF-like" evidence="5">
    <location>
        <begin position="2445"/>
        <end position="2456"/>
    </location>
</feature>
<organism evidence="6 7">
    <name type="scientific">Fasciola gigantica</name>
    <name type="common">Giant liver fluke</name>
    <dbReference type="NCBI Taxonomy" id="46835"/>
    <lineage>
        <taxon>Eukaryota</taxon>
        <taxon>Metazoa</taxon>
        <taxon>Spiralia</taxon>
        <taxon>Lophotrochozoa</taxon>
        <taxon>Platyhelminthes</taxon>
        <taxon>Trematoda</taxon>
        <taxon>Digenea</taxon>
        <taxon>Plagiorchiida</taxon>
        <taxon>Echinostomata</taxon>
        <taxon>Echinostomatoidea</taxon>
        <taxon>Fasciolidae</taxon>
        <taxon>Fasciola</taxon>
    </lineage>
</organism>
<accession>A0A504Z7I7</accession>
<dbReference type="PANTHER" id="PTHR11412:SF185">
    <property type="entry name" value="ALPHA-2-MACROGLOBULIN-LIKE PROTEIN 1"/>
    <property type="match status" value="1"/>
</dbReference>
<dbReference type="PANTHER" id="PTHR11412">
    <property type="entry name" value="MACROGLOBULIN / COMPLEMENT"/>
    <property type="match status" value="1"/>
</dbReference>
<dbReference type="GO" id="GO:0007154">
    <property type="term" value="P:cell communication"/>
    <property type="evidence" value="ECO:0007669"/>
    <property type="project" value="InterPro"/>
</dbReference>
<evidence type="ECO:0000259" key="5">
    <source>
        <dbReference type="PROSITE" id="PS00022"/>
    </source>
</evidence>
<sequence length="3679" mass="422210">MKNIYIRLATRPEQTKDWIEPDEIYETVPTVEGLYEAQIPYYIPFYDPNLNSDHWHQLHVLVLLCSQKYCPTDMIKSVELQYTVNPSSLLILAELTKTEYYPRETVRGRFVALTSQDTWYMVDKIKTPEYYIERMSPYFKKVVRQSDIMTPFSPNFTCASLRLLGPDQLVWRSWLHVNATSAIYFDMTLEQDAPLGLWSVELRCLNQKKMISFMVKENIPMPFLTYNLPPQKVAIDSPAIHTRVCARHHTGTFVQGEAAVMICVCENEYRIKVPTSITEAEKLFNRQYCPAHFDSEARKCAIKRKKLHGRECEDFNISTIAFSFDLLLNSGEDMYILFCHQVTSERNNAKVTKCEYSLPISSREADMNLDLDYAYRSGLPIHMVATINHPGLKTLAGYTIEVEISQLPAACAFAKSIPSEPEAFVTYFARRQSNTSANGQAVFTFPPVRGTPFLQVRALLRHFGEDKFIHTQVGHMHDGLAAEKILKAWPSTSGALLQVWPGEHGRLRTSCRDAPLPVKLMSNRPLKNRTIWMEGVFSGLHLVQRFPPMKILASSNQLSQMDPDVENSDECIDQDDHVRGHFVCERPDSDKILCRKGWQGNDCLDAICSQHCHPAGSWCSEPDECQCKGQWTGENCDECTACTPDLCSTINYIPCVCEMPSVNYTCAALKTVKQRRKPPRTSHRTIYERTMNVTVFDRYLTGAYVTFYFYEPYGDGKLERISAGAFIETTDCLPPAYYAPKKIENVQTADMGKISLTIRHPKEYLKSVGLNQCHFRTIAELGDSQSGLYQTGQLRYSEALQEMWSLPWKINPMDNSEEMFQSAGLVINSSHYLARLELDSACPQMVISTDSYHNKFDFTRRAIRSRKLKSPTTGHVYSYNSYQPEWIFSSVSSVTDKTGELVTHLQTRIPSYVKYFQVQAYCTTGRSGLWISEYLKAEKPWLLRSRLLSPKRIVQGEIVHFHVMVETSRLVPCGQIDVYFDGSSAQFTSITASNVTLCLCSGQHQLIIFRKTAQKYGFMNLTSKTTLKPSSPMCSYLSSGTKQNDPLTTELSSTENYEIYVEPRGFKEIRHFRTLICSDVDTGFKTQINMATHPGLWPLMDAIGPVQYRVTCSLNLFWEMLNRLHEANSYDLDTGEQLALNLLSSGILHAYLRNNRVRNVHPLGQQSNPLRRRQMYLSQQITRFKHRDGSISIYGQRDTNGSVWLTALMLRGLAWAARSNIYPDYTLISALVGFLEKQINTLSGCFQETGSPLPFVLHGVRGQLNRALHETLLTAYVFIALNENPVLKVFSHDEDIQSRVGKLAKMASYCLFNSYPGDKPNIEFDMLSNMAVAMLTYAFHLVPEIWDTIGAHSMSVLNERLTTTLGSWGNMTYLADNSDLESAQFEESPVSIEATAYYALLISHEKGAMEKQTKVIKYLVSFHDFYPNSRLTHSTVMVLLALTKLAAENLDPYGSETVALGCLFQFHPTGVNQKIWFSYPDKHLSKWGPVKKIDATDSRELIWEARNLNQHQCVLAQAELTYYLPPHEDTVTDTLAKFRVYVRQIEATECAKPTVEICMGINKQEERFQPNLPLDTGTLVMEILPPSNFAIDKVNLLSRYVLKQSDEGRHPPRHMEIGLNNELLILFDGWTEEEARAQLTIADLRRCIQLSFDQVYHTERARPLLIKSYDLHRLYSTTRGTFKFPDCRPFVNGDERTAYFETYEPVSETPCPVCSSDLKDIGKKLQQLFTSRSKADVILFKSVETSFRLEESVILFTTRLVNRSSYWFTQVHLPNRRFMFRRVFAMLSLLLIEVQQVCGTQTIKTRIGTRNVYVSMPYDMRMYIANVIYIQTNYGPLRFQLFTQPHLSGMRISSEKIYQTETEDNMWHTARIPYHIPFYDAKPALDANHKLFIVILFCKEQYGCRDEDKYELQMRYTINPYSLIILGESEKLLYEHGETLKARFRVLNAKQSMPSVDNLVLPKYRKYKETLFRKRYIRTDKIPNPFSPEFKCTYLRLHGADGLIWFEKKDVPAVGPINFNFLFETATPYGVWMLELRCLNQKKTMSFQLRSKTRSQFYTYLVPPDNVYADSGRMEFKVCVRQHGGTFMHADVEIMVCVCEGNPQWHFPLNQIETDRFWERQACAINYHLEIRRCEVRKSRLRKPCAMFEFSTATFSFHHINVGDSRENLYVCHRVTTYQSHPSVVVSKCDFTQTLKERGARLILDDRTSYHPDLPFTVTARLVHPGLKTLGKQMVLLEISQLPVACDQMKYPTDRREELIQYYTQMAKFTEASGEVSFIVPPVRKTPFLQMHVVIPFLDKNKLWHQQIAALDYTLLDEKTLKPWASYSGVRMQVWGSKTGKLKVNCRLNRILIELIANRPLHMKTIWAEGMVSGEHKILRFDPNASDPSARCRDRDDIFGHFTCVSADSDQIKCLPGWTGKDCLDPICARGCHPAGGWCKRPGECICKRTWTGTHCQRCISCLPSQCSFFAYYPCLCEYPVAQYTCSNLEIIRNRSNTEQPRRTIYHRKIHLNVSYQFLSGTKFVFYFYETLNDGTVERIATNADIQTTGCLSPALHFSGLIQHRVEKSGAENVDLFTIRLPVQTIGANESEHCHIRTGMLNEHPGQVSQIINRKRYMQFVEHVWGNRWLYRAPLDTSEAFQSAGLLSTHLGLSTKLNMKSACPHMSVYRKDGTDLSQLYMRQAQSQVQYFNSWERLYDAEFYEPQWIFETVSETERDSEFSYFRFSSEVRNQISAVKLFAYCMTSNLGLWIGETAFIHPNRGLTVRFDGPLVVVIEEVPYFQFIAQLQRGFSCGQAKISVRGLSSQVTDVSSSNMTFCICPEQVFRFHFAKRIRSRNSVNLTTEVELWSTKTLCSKEQMKNQPAENSNSDNIVAKFEFISTVRVLQRFDPTRVRMQAFVCDSIDDNATVAISARGQTNSLIESAFGPIQVTSSCSLNWFWTSLTGLQKRELNSVQSAEELALHLISLSGHIRFLMMNSVKAVDELRGHYDPIIKKIRIILDALRRLQRTDYSMANFNSGDLEGSVWLSALVLRAVKSVANLVGVENNDRLYLIKDYLLSKQRAIDGCFHETGNMPYSGHGESGRLSKRYDHIMLTSYVLLSLQPYILESTGENKITNRYDSNEVEVRRRAILCLKTVSITYDDMKLSNYAWALLTYTMSRDPMAPMEIQSINIRRLLLNVKIAFPPDETSLPMVYLEDNSEMRNPSREMNALALEATAYMYLSLPENRVSYIKKLHIIKYLVTKSDWEFTSHPTQSSTMVFEALVHFAMENTDKEWFEREYVSCTSRLLPSGQEITKVLRDSERFIPVPTKPVRLNSVYLNIIEWTVTNLIPNQCALSSIEFTYSSSFISAYNKRESPLAILIYETNREICTSPELTICVFSEKDGNRKIWGTFVLEIWPPLSYSLPSSGSDFWRVYNQSKANRGKPRQIVLGGSGEVLIQFEGWSTEAIHERSNPMTRCVSLRLQQVYYAEFPQPLKVKAYDLHRLYPETRAIHQLPDCRPWIVLDNRVAGEVQPYRPVNHVPCPICSHIDQNQTLVARELESAVCNSQGDMAVFESIEGNFHFGKPVIMYTTRLTQMSTYWLTTVSLGPRNCTCKLSSTTKHVFAFTNVQFDYSVSDPEFTFLVSGYTKTIHLVECGMFSQSVVALIELISQSKQAFKCTQALFGLRILLNNIVKK</sequence>
<proteinExistence type="predicted"/>
<dbReference type="GO" id="GO:0005615">
    <property type="term" value="C:extracellular space"/>
    <property type="evidence" value="ECO:0007669"/>
    <property type="project" value="InterPro"/>
</dbReference>
<keyword evidence="7" id="KW-1185">Reference proteome</keyword>
<dbReference type="InterPro" id="IPR011626">
    <property type="entry name" value="Alpha-macroglobulin_TED"/>
</dbReference>
<dbReference type="STRING" id="46835.A0A504Z7I7"/>
<name>A0A504Z7I7_FASGI</name>
<dbReference type="SUPFAM" id="SSF48239">
    <property type="entry name" value="Terpenoid cyclases/Protein prenyltransferases"/>
    <property type="match status" value="2"/>
</dbReference>
<dbReference type="Pfam" id="PF07678">
    <property type="entry name" value="TED_complement"/>
    <property type="match status" value="2"/>
</dbReference>
<dbReference type="Gene3D" id="1.50.10.20">
    <property type="match status" value="2"/>
</dbReference>
<dbReference type="EMBL" id="SUNJ01003456">
    <property type="protein sequence ID" value="TPP65250.1"/>
    <property type="molecule type" value="Genomic_DNA"/>
</dbReference>
<dbReference type="Proteomes" id="UP000316759">
    <property type="component" value="Unassembled WGS sequence"/>
</dbReference>
<dbReference type="InterPro" id="IPR008930">
    <property type="entry name" value="Terpenoid_cyclase/PrenylTrfase"/>
</dbReference>
<evidence type="ECO:0000256" key="3">
    <source>
        <dbReference type="ARBA" id="ARBA00022737"/>
    </source>
</evidence>
<dbReference type="CDD" id="cd02891">
    <property type="entry name" value="A2M_like"/>
    <property type="match status" value="1"/>
</dbReference>
<keyword evidence="2" id="KW-0245">EGF-like domain</keyword>
<dbReference type="OrthoDB" id="382013at2759"/>
<protein>
    <recommendedName>
        <fullName evidence="5">EGF-like domain-containing protein</fullName>
    </recommendedName>
</protein>
<dbReference type="InterPro" id="IPR001774">
    <property type="entry name" value="DSL"/>
</dbReference>
<dbReference type="CDD" id="cd00055">
    <property type="entry name" value="EGF_Lam"/>
    <property type="match status" value="1"/>
</dbReference>
<evidence type="ECO:0000256" key="4">
    <source>
        <dbReference type="ARBA" id="ARBA00023157"/>
    </source>
</evidence>
<dbReference type="InterPro" id="IPR000742">
    <property type="entry name" value="EGF"/>
</dbReference>
<evidence type="ECO:0000256" key="1">
    <source>
        <dbReference type="ARBA" id="ARBA00022473"/>
    </source>
</evidence>
<evidence type="ECO:0000256" key="2">
    <source>
        <dbReference type="ARBA" id="ARBA00022536"/>
    </source>
</evidence>
<gene>
    <name evidence="6" type="ORF">FGIG_02484</name>
</gene>
<reference evidence="6 7" key="1">
    <citation type="submission" date="2019-04" db="EMBL/GenBank/DDBJ databases">
        <title>Annotation for the trematode Fasciola gigantica.</title>
        <authorList>
            <person name="Choi Y.-J."/>
        </authorList>
    </citation>
    <scope>NUCLEOTIDE SEQUENCE [LARGE SCALE GENOMIC DNA]</scope>
    <source>
        <strain evidence="6">Uganda_cow_1</strain>
    </source>
</reference>
<dbReference type="Pfam" id="PF01414">
    <property type="entry name" value="DSL"/>
    <property type="match status" value="1"/>
</dbReference>
<keyword evidence="1" id="KW-0217">Developmental protein</keyword>
<feature type="domain" description="EGF-like" evidence="5">
    <location>
        <begin position="625"/>
        <end position="636"/>
    </location>
</feature>
<evidence type="ECO:0000313" key="7">
    <source>
        <dbReference type="Proteomes" id="UP000316759"/>
    </source>
</evidence>
<evidence type="ECO:0000313" key="6">
    <source>
        <dbReference type="EMBL" id="TPP65250.1"/>
    </source>
</evidence>
<comment type="caution">
    <text evidence="6">The sequence shown here is derived from an EMBL/GenBank/DDBJ whole genome shotgun (WGS) entry which is preliminary data.</text>
</comment>
<dbReference type="Gene3D" id="2.10.25.10">
    <property type="entry name" value="Laminin"/>
    <property type="match status" value="2"/>
</dbReference>